<evidence type="ECO:0000313" key="2">
    <source>
        <dbReference type="Proteomes" id="UP001580391"/>
    </source>
</evidence>
<keyword evidence="2" id="KW-1185">Reference proteome</keyword>
<dbReference type="Proteomes" id="UP001580391">
    <property type="component" value="Unassembled WGS sequence"/>
</dbReference>
<protein>
    <recommendedName>
        <fullName evidence="3">DKNYY family protein</fullName>
    </recommendedName>
</protein>
<proteinExistence type="predicted"/>
<reference evidence="1 2" key="1">
    <citation type="submission" date="2024-09" db="EMBL/GenBank/DDBJ databases">
        <title>Taxonomic and Genotyping Characterization of Leptospira Strains isolated from Multiple Sources in Colombia highlights the importance of intermediate species.</title>
        <authorList>
            <person name="Torres Higuera L."/>
            <person name="Rojas Tapias D."/>
            <person name="Jimenez Velasquez S."/>
            <person name="Renjifo Ibanez C."/>
        </authorList>
    </citation>
    <scope>NUCLEOTIDE SEQUENCE [LARGE SCALE GENOMIC DNA]</scope>
    <source>
        <strain evidence="1 2">Lep080</strain>
    </source>
</reference>
<name>A0ABV5BKK6_9LEPT</name>
<gene>
    <name evidence="1" type="ORF">ACE5IX_00220</name>
</gene>
<dbReference type="RefSeq" id="WP_375516388.1">
    <property type="nucleotide sequence ID" value="NZ_JBHILI010000003.1"/>
</dbReference>
<organism evidence="1 2">
    <name type="scientific">Leptospira wolffii</name>
    <dbReference type="NCBI Taxonomy" id="409998"/>
    <lineage>
        <taxon>Bacteria</taxon>
        <taxon>Pseudomonadati</taxon>
        <taxon>Spirochaetota</taxon>
        <taxon>Spirochaetia</taxon>
        <taxon>Leptospirales</taxon>
        <taxon>Leptospiraceae</taxon>
        <taxon>Leptospira</taxon>
    </lineage>
</organism>
<sequence length="396" mass="45329">MNKNVYLVRFEGEEYALKDAHTEEEFTAILFVTESRYAVVAASDLRMYDKPSLFSDARSRLEFTSYYKILGRSPDYYDGRENYYNWLQILLPDGKIGYIQDRGIQESEDPQALLKTGYLRYPSNGWIKIADPNKPKFIWKNGVLKPFGTVPRISLGVASYNEIVRTVTGDTFYRIVGGTDAYTNDEYSITDTGYKFYIAGEDSKVYLSYLDFSLERKCWKQPEKLTEAILKGFQGQNIDLCNTSVKSFDLPIGRVFYVSFFLRSPILLPANTNKIRNGVGKTVSDFIFIPGKDGYYSEQFHNKEIKWVDFDQDGLPELFVKGNVTRAGLPDYSVYEIRADRLVRIFQKDVSPEGCSTVEVKNRKLIYIDSCGSGNGGKDPLIREAYSFSKGKFVKE</sequence>
<comment type="caution">
    <text evidence="1">The sequence shown here is derived from an EMBL/GenBank/DDBJ whole genome shotgun (WGS) entry which is preliminary data.</text>
</comment>
<dbReference type="EMBL" id="JBHILJ010000001">
    <property type="protein sequence ID" value="MFB5734919.1"/>
    <property type="molecule type" value="Genomic_DNA"/>
</dbReference>
<evidence type="ECO:0000313" key="1">
    <source>
        <dbReference type="EMBL" id="MFB5734919.1"/>
    </source>
</evidence>
<accession>A0ABV5BKK6</accession>
<evidence type="ECO:0008006" key="3">
    <source>
        <dbReference type="Google" id="ProtNLM"/>
    </source>
</evidence>
<dbReference type="Gene3D" id="2.30.30.40">
    <property type="entry name" value="SH3 Domains"/>
    <property type="match status" value="1"/>
</dbReference>